<dbReference type="OrthoDB" id="7206969at2"/>
<dbReference type="NCBIfam" id="TIGR01410">
    <property type="entry name" value="tatB"/>
    <property type="match status" value="1"/>
</dbReference>
<reference evidence="11 12" key="1">
    <citation type="submission" date="2019-08" db="EMBL/GenBank/DDBJ databases">
        <title>Hyperibacter terrae gen. nov., sp. nov. and Hyperibacter viscosus sp. nov., two new members in the family Rhodospirillaceae isolated from the rhizosphere of Hypericum perforatum.</title>
        <authorList>
            <person name="Noviana Z."/>
        </authorList>
    </citation>
    <scope>NUCLEOTIDE SEQUENCE [LARGE SCALE GENOMIC DNA]</scope>
    <source>
        <strain evidence="11 12">R5913</strain>
    </source>
</reference>
<keyword evidence="2 9" id="KW-0813">Transport</keyword>
<protein>
    <recommendedName>
        <fullName evidence="9">Sec-independent protein translocase protein TatB</fullName>
    </recommendedName>
</protein>
<comment type="subunit">
    <text evidence="9">The Tat system comprises two distinct complexes: a TatABC complex, containing multiple copies of TatA, TatB and TatC subunits, and a separate TatA complex, containing only TatA subunits. Substrates initially bind to the TatABC complex, which probably triggers association of the separate TatA complex to form the active translocon.</text>
</comment>
<evidence type="ECO:0000313" key="12">
    <source>
        <dbReference type="Proteomes" id="UP000326202"/>
    </source>
</evidence>
<evidence type="ECO:0000256" key="9">
    <source>
        <dbReference type="HAMAP-Rule" id="MF_00237"/>
    </source>
</evidence>
<dbReference type="GO" id="GO:0033281">
    <property type="term" value="C:TAT protein transport complex"/>
    <property type="evidence" value="ECO:0007669"/>
    <property type="project" value="UniProtKB-UniRule"/>
</dbReference>
<dbReference type="Proteomes" id="UP000326202">
    <property type="component" value="Chromosome"/>
</dbReference>
<dbReference type="PANTHER" id="PTHR33162">
    <property type="entry name" value="SEC-INDEPENDENT PROTEIN TRANSLOCASE PROTEIN TATA, CHLOROPLASTIC"/>
    <property type="match status" value="1"/>
</dbReference>
<keyword evidence="7 9" id="KW-0811">Translocation</keyword>
<evidence type="ECO:0000256" key="1">
    <source>
        <dbReference type="ARBA" id="ARBA00004167"/>
    </source>
</evidence>
<dbReference type="AlphaFoldDB" id="A0A5J6MJ45"/>
<organism evidence="11 12">
    <name type="scientific">Hypericibacter terrae</name>
    <dbReference type="NCBI Taxonomy" id="2602015"/>
    <lineage>
        <taxon>Bacteria</taxon>
        <taxon>Pseudomonadati</taxon>
        <taxon>Pseudomonadota</taxon>
        <taxon>Alphaproteobacteria</taxon>
        <taxon>Rhodospirillales</taxon>
        <taxon>Dongiaceae</taxon>
        <taxon>Hypericibacter</taxon>
    </lineage>
</organism>
<feature type="region of interest" description="Disordered" evidence="10">
    <location>
        <begin position="100"/>
        <end position="119"/>
    </location>
</feature>
<dbReference type="PRINTS" id="PR01506">
    <property type="entry name" value="TATBPROTEIN"/>
</dbReference>
<keyword evidence="8 9" id="KW-0472">Membrane</keyword>
<dbReference type="PANTHER" id="PTHR33162:SF1">
    <property type="entry name" value="SEC-INDEPENDENT PROTEIN TRANSLOCASE PROTEIN TATA, CHLOROPLASTIC"/>
    <property type="match status" value="1"/>
</dbReference>
<comment type="function">
    <text evidence="9">Part of the twin-arginine translocation (Tat) system that transports large folded proteins containing a characteristic twin-arginine motif in their signal peptide across membranes. Together with TatC, TatB is part of a receptor directly interacting with Tat signal peptides. TatB may form an oligomeric binding site that transiently accommodates folded Tat precursor proteins before their translocation.</text>
</comment>
<comment type="similarity">
    <text evidence="9">Belongs to the TatB family.</text>
</comment>
<keyword evidence="4 9" id="KW-0812">Transmembrane</keyword>
<keyword evidence="5 9" id="KW-0653">Protein transport</keyword>
<evidence type="ECO:0000256" key="3">
    <source>
        <dbReference type="ARBA" id="ARBA00022475"/>
    </source>
</evidence>
<sequence length="184" mass="19217">MFDIGWSEMAIIALVALLVFGPKELPNALRTGAKWMKTARKLAREFQSGVDQLVREAELEEAKKLVTDVQVGGIGKAIEKTIDPEGDVKAAFDPKALETDASTTSVTKPTPTIGTTSSIPVPEEARTEVAALSPPDGATVPMPAEIVPAPQILSAPDAATVPMPQAPAADKAEPPPGDSLQKTA</sequence>
<evidence type="ECO:0000256" key="6">
    <source>
        <dbReference type="ARBA" id="ARBA00022989"/>
    </source>
</evidence>
<comment type="subcellular location">
    <subcellularLocation>
        <location evidence="9">Cell membrane</location>
        <topology evidence="9">Single-pass membrane protein</topology>
    </subcellularLocation>
    <subcellularLocation>
        <location evidence="1">Membrane</location>
        <topology evidence="1">Single-pass membrane protein</topology>
    </subcellularLocation>
</comment>
<evidence type="ECO:0000256" key="2">
    <source>
        <dbReference type="ARBA" id="ARBA00022448"/>
    </source>
</evidence>
<dbReference type="GO" id="GO:0043953">
    <property type="term" value="P:protein transport by the Tat complex"/>
    <property type="evidence" value="ECO:0007669"/>
    <property type="project" value="UniProtKB-UniRule"/>
</dbReference>
<dbReference type="Gene3D" id="1.20.5.3310">
    <property type="match status" value="1"/>
</dbReference>
<dbReference type="GO" id="GO:0008320">
    <property type="term" value="F:protein transmembrane transporter activity"/>
    <property type="evidence" value="ECO:0007669"/>
    <property type="project" value="UniProtKB-UniRule"/>
</dbReference>
<dbReference type="InterPro" id="IPR018448">
    <property type="entry name" value="TatB"/>
</dbReference>
<dbReference type="HAMAP" id="MF_00237">
    <property type="entry name" value="TatB"/>
    <property type="match status" value="1"/>
</dbReference>
<accession>A0A5J6MJ45</accession>
<evidence type="ECO:0000256" key="5">
    <source>
        <dbReference type="ARBA" id="ARBA00022927"/>
    </source>
</evidence>
<dbReference type="Pfam" id="PF02416">
    <property type="entry name" value="TatA_B_E"/>
    <property type="match status" value="1"/>
</dbReference>
<keyword evidence="3 9" id="KW-1003">Cell membrane</keyword>
<dbReference type="RefSeq" id="WP_151177657.1">
    <property type="nucleotide sequence ID" value="NZ_CP042906.1"/>
</dbReference>
<evidence type="ECO:0000256" key="4">
    <source>
        <dbReference type="ARBA" id="ARBA00022692"/>
    </source>
</evidence>
<keyword evidence="12" id="KW-1185">Reference proteome</keyword>
<dbReference type="EMBL" id="CP042906">
    <property type="protein sequence ID" value="QEX17389.1"/>
    <property type="molecule type" value="Genomic_DNA"/>
</dbReference>
<feature type="region of interest" description="Disordered" evidence="10">
    <location>
        <begin position="133"/>
        <end position="184"/>
    </location>
</feature>
<evidence type="ECO:0000256" key="7">
    <source>
        <dbReference type="ARBA" id="ARBA00023010"/>
    </source>
</evidence>
<name>A0A5J6MJ45_9PROT</name>
<evidence type="ECO:0000313" key="11">
    <source>
        <dbReference type="EMBL" id="QEX17389.1"/>
    </source>
</evidence>
<evidence type="ECO:0000256" key="10">
    <source>
        <dbReference type="SAM" id="MobiDB-lite"/>
    </source>
</evidence>
<dbReference type="InterPro" id="IPR003369">
    <property type="entry name" value="TatA/B/E"/>
</dbReference>
<feature type="compositionally biased region" description="Low complexity" evidence="10">
    <location>
        <begin position="102"/>
        <end position="119"/>
    </location>
</feature>
<keyword evidence="6 9" id="KW-1133">Transmembrane helix</keyword>
<dbReference type="KEGG" id="htq:FRZ44_26890"/>
<evidence type="ECO:0000256" key="8">
    <source>
        <dbReference type="ARBA" id="ARBA00023136"/>
    </source>
</evidence>
<gene>
    <name evidence="9 11" type="primary">tatB</name>
    <name evidence="11" type="ORF">FRZ44_26890</name>
</gene>
<proteinExistence type="inferred from homology"/>